<protein>
    <recommendedName>
        <fullName evidence="3">TIGR04150 pseudo-rSAM protein</fullName>
    </recommendedName>
</protein>
<gene>
    <name evidence="1" type="ordered locus">BFO_0080</name>
</gene>
<evidence type="ECO:0008006" key="3">
    <source>
        <dbReference type="Google" id="ProtNLM"/>
    </source>
</evidence>
<dbReference type="HOGENOM" id="CLU_674144_0_0_10"/>
<dbReference type="NCBIfam" id="TIGR04150">
    <property type="entry name" value="pseudo_rSAM_GG"/>
    <property type="match status" value="1"/>
</dbReference>
<dbReference type="eggNOG" id="COG0535">
    <property type="taxonomic scope" value="Bacteria"/>
</dbReference>
<dbReference type="Proteomes" id="UP000005436">
    <property type="component" value="Chromosome"/>
</dbReference>
<name>G8UHK0_TANFA</name>
<evidence type="ECO:0000313" key="1">
    <source>
        <dbReference type="EMBL" id="AEW21450.1"/>
    </source>
</evidence>
<proteinExistence type="predicted"/>
<keyword evidence="2" id="KW-1185">Reference proteome</keyword>
<dbReference type="PATRIC" id="fig|203275.8.peg.69"/>
<dbReference type="InterPro" id="IPR026418">
    <property type="entry name" value="Pseudo_rSAM"/>
</dbReference>
<dbReference type="STRING" id="203275.BFO_0080"/>
<organism evidence="1 2">
    <name type="scientific">Tannerella forsythia (strain ATCC 43037 / JCM 10827 / CCUG 21028 A / KCTC 5666 / FDC 338)</name>
    <name type="common">Bacteroides forsythus</name>
    <dbReference type="NCBI Taxonomy" id="203275"/>
    <lineage>
        <taxon>Bacteria</taxon>
        <taxon>Pseudomonadati</taxon>
        <taxon>Bacteroidota</taxon>
        <taxon>Bacteroidia</taxon>
        <taxon>Bacteroidales</taxon>
        <taxon>Tannerellaceae</taxon>
        <taxon>Tannerella</taxon>
    </lineage>
</organism>
<dbReference type="EMBL" id="CP003191">
    <property type="protein sequence ID" value="AEW21450.1"/>
    <property type="molecule type" value="Genomic_DNA"/>
</dbReference>
<dbReference type="AlphaFoldDB" id="G8UHK0"/>
<accession>G8UHK0</accession>
<reference evidence="2" key="1">
    <citation type="submission" date="2011-12" db="EMBL/GenBank/DDBJ databases">
        <title>Complete sequence of Tannerella forsythia ATCC 43037.</title>
        <authorList>
            <person name="Dewhirst F."/>
            <person name="Tanner A."/>
            <person name="Izard J."/>
            <person name="Brinkac L."/>
            <person name="Durkin A.S."/>
            <person name="Hostetler J."/>
            <person name="Shetty J."/>
            <person name="Torralba M."/>
            <person name="Gill S."/>
            <person name="Nelson K."/>
        </authorList>
    </citation>
    <scope>NUCLEOTIDE SEQUENCE [LARGE SCALE GENOMIC DNA]</scope>
    <source>
        <strain evidence="2">ATCC 43037 / JCM 10827 / CCUG 33226 / KCTC 5666 / FDC 338</strain>
    </source>
</reference>
<dbReference type="KEGG" id="tfo:BFO_0080"/>
<evidence type="ECO:0000313" key="2">
    <source>
        <dbReference type="Proteomes" id="UP000005436"/>
    </source>
</evidence>
<sequence>MGLQKGYERNYNFLIMKNWLYIEPYTLLFKTDKECLLYNTLDGSKLIIPVNGKNRDLLYALAEQKCIAISDTLADHQTLSDIIALVQNTFNGDVIPIENDSCRPAVFKPIINNQRAFEKLDTYDWININSEVMNYLEEVFIYINGGKQNNLRNIKLFNQIHSYIESNLEIDSQLLAEFFKRVIDKQINRINILGGNIMSHAFLSDIIRIMREKAHIINFHFRFDEWKAEYKKVLESKFDELTIICPICLLMENPFNLDGLFNQKYAKKTKYIFIIQNEKEYKRYEEIVSNNPYVIKYRCLPLFNGSNIKFFEEIIYSDESDIEDIKLTKREVYSNQKINNIDFGRITILPNGAIYANVNHPPIGDLRDKIHDVLYNELKFGRSWLQIRDMEPCCHCVYQFLCPPPSNYELVIGRPNLCHIHP</sequence>